<dbReference type="EMBL" id="JAFJYH010000003">
    <property type="protein sequence ID" value="KAG4426361.1"/>
    <property type="molecule type" value="Genomic_DNA"/>
</dbReference>
<feature type="region of interest" description="Disordered" evidence="1">
    <location>
        <begin position="208"/>
        <end position="281"/>
    </location>
</feature>
<dbReference type="Proteomes" id="UP000664132">
    <property type="component" value="Unassembled WGS sequence"/>
</dbReference>
<evidence type="ECO:0000313" key="2">
    <source>
        <dbReference type="EMBL" id="KAG4426361.1"/>
    </source>
</evidence>
<dbReference type="OrthoDB" id="1259151at2759"/>
<protein>
    <submittedName>
        <fullName evidence="2">Uncharacterized protein</fullName>
    </submittedName>
</protein>
<organism evidence="2 3">
    <name type="scientific">Cadophora malorum</name>
    <dbReference type="NCBI Taxonomy" id="108018"/>
    <lineage>
        <taxon>Eukaryota</taxon>
        <taxon>Fungi</taxon>
        <taxon>Dikarya</taxon>
        <taxon>Ascomycota</taxon>
        <taxon>Pezizomycotina</taxon>
        <taxon>Leotiomycetes</taxon>
        <taxon>Helotiales</taxon>
        <taxon>Ploettnerulaceae</taxon>
        <taxon>Cadophora</taxon>
    </lineage>
</organism>
<dbReference type="InterPro" id="IPR044852">
    <property type="entry name" value="WBP2-like"/>
</dbReference>
<gene>
    <name evidence="2" type="ORF">IFR04_000544</name>
</gene>
<reference evidence="2" key="1">
    <citation type="submission" date="2021-02" db="EMBL/GenBank/DDBJ databases">
        <title>Genome sequence Cadophora malorum strain M34.</title>
        <authorList>
            <person name="Stefanovic E."/>
            <person name="Vu D."/>
            <person name="Scully C."/>
            <person name="Dijksterhuis J."/>
            <person name="Roader J."/>
            <person name="Houbraken J."/>
        </authorList>
    </citation>
    <scope>NUCLEOTIDE SEQUENCE</scope>
    <source>
        <strain evidence="2">M34</strain>
    </source>
</reference>
<evidence type="ECO:0000313" key="3">
    <source>
        <dbReference type="Proteomes" id="UP000664132"/>
    </source>
</evidence>
<dbReference type="SUPFAM" id="SSF50729">
    <property type="entry name" value="PH domain-like"/>
    <property type="match status" value="1"/>
</dbReference>
<dbReference type="GO" id="GO:0031490">
    <property type="term" value="F:chromatin DNA binding"/>
    <property type="evidence" value="ECO:0007669"/>
    <property type="project" value="TreeGrafter"/>
</dbReference>
<dbReference type="PANTHER" id="PTHR31606">
    <property type="entry name" value="WW DOMAIN BINDING PROTEIN 2, ISOFORM E"/>
    <property type="match status" value="1"/>
</dbReference>
<name>A0A8H7WKH7_9HELO</name>
<dbReference type="GO" id="GO:0003713">
    <property type="term" value="F:transcription coactivator activity"/>
    <property type="evidence" value="ECO:0007669"/>
    <property type="project" value="InterPro"/>
</dbReference>
<dbReference type="GO" id="GO:0005634">
    <property type="term" value="C:nucleus"/>
    <property type="evidence" value="ECO:0007669"/>
    <property type="project" value="TreeGrafter"/>
</dbReference>
<proteinExistence type="predicted"/>
<sequence>MYQFHQEQHAYALQLAQDNVLKQARGSWVMTSPNEAGFVKLPNERILYTSPPRTSLQLSTPNTFPGAQPFSAKSDAGIVYLTNQRIVYLPSTTTPELQSFSSPILNLQDTYVRAPFFGANYWVALCKPVAGGNIPPTHTAVELRFTFREGGAFDFHTTFEQIKERLHQAYTVAQETSQRDAAGNIDLANVHLEQLPAYEAAREVVEDDGPTILSPIPTRPGRDSGVDGVRSPITSSPPKPEPSTAPAPDEPPPDYEEAQAQAVGIDLDQRLRQGAEREERP</sequence>
<evidence type="ECO:0000256" key="1">
    <source>
        <dbReference type="SAM" id="MobiDB-lite"/>
    </source>
</evidence>
<comment type="caution">
    <text evidence="2">The sequence shown here is derived from an EMBL/GenBank/DDBJ whole genome shotgun (WGS) entry which is preliminary data.</text>
</comment>
<keyword evidence="3" id="KW-1185">Reference proteome</keyword>
<dbReference type="CDD" id="cd13214">
    <property type="entry name" value="PH-GRAM_WBP2"/>
    <property type="match status" value="1"/>
</dbReference>
<feature type="compositionally biased region" description="Basic and acidic residues" evidence="1">
    <location>
        <begin position="267"/>
        <end position="281"/>
    </location>
</feature>
<dbReference type="PANTHER" id="PTHR31606:SF1">
    <property type="entry name" value="WW DOMAIN BINDING PROTEIN 2, ISOFORM E"/>
    <property type="match status" value="1"/>
</dbReference>
<accession>A0A8H7WKH7</accession>
<feature type="compositionally biased region" description="Pro residues" evidence="1">
    <location>
        <begin position="235"/>
        <end position="250"/>
    </location>
</feature>
<dbReference type="AlphaFoldDB" id="A0A8H7WKH7"/>